<evidence type="ECO:0000256" key="9">
    <source>
        <dbReference type="SAM" id="Phobius"/>
    </source>
</evidence>
<feature type="transmembrane region" description="Helical" evidence="9">
    <location>
        <begin position="158"/>
        <end position="178"/>
    </location>
</feature>
<dbReference type="GO" id="GO:0015171">
    <property type="term" value="F:amino acid transmembrane transporter activity"/>
    <property type="evidence" value="ECO:0007669"/>
    <property type="project" value="UniProtKB-ARBA"/>
</dbReference>
<keyword evidence="12" id="KW-1185">Reference proteome</keyword>
<feature type="transmembrane region" description="Helical" evidence="9">
    <location>
        <begin position="430"/>
        <end position="449"/>
    </location>
</feature>
<keyword evidence="5 9" id="KW-0812">Transmembrane</keyword>
<evidence type="ECO:0000313" key="12">
    <source>
        <dbReference type="Proteomes" id="UP000094565"/>
    </source>
</evidence>
<keyword evidence="3" id="KW-0813">Transport</keyword>
<organism evidence="11 12">
    <name type="scientific">Komagataella pastoris</name>
    <name type="common">Yeast</name>
    <name type="synonym">Pichia pastoris</name>
    <dbReference type="NCBI Taxonomy" id="4922"/>
    <lineage>
        <taxon>Eukaryota</taxon>
        <taxon>Fungi</taxon>
        <taxon>Dikarya</taxon>
        <taxon>Ascomycota</taxon>
        <taxon>Saccharomycotina</taxon>
        <taxon>Pichiomycetes</taxon>
        <taxon>Pichiales</taxon>
        <taxon>Pichiaceae</taxon>
        <taxon>Komagataella</taxon>
    </lineage>
</organism>
<feature type="domain" description="Amino acid permease/ SLC12A" evidence="10">
    <location>
        <begin position="77"/>
        <end position="538"/>
    </location>
</feature>
<evidence type="ECO:0000256" key="5">
    <source>
        <dbReference type="ARBA" id="ARBA00022692"/>
    </source>
</evidence>
<dbReference type="EMBL" id="CP014584">
    <property type="protein sequence ID" value="ANZ74067.1"/>
    <property type="molecule type" value="Genomic_DNA"/>
</dbReference>
<keyword evidence="6" id="KW-0029">Amino-acid transport</keyword>
<feature type="transmembrane region" description="Helical" evidence="9">
    <location>
        <begin position="305"/>
        <end position="324"/>
    </location>
</feature>
<comment type="similarity">
    <text evidence="2">Belongs to the amino acid-polyamine-organocation (APC) superfamily. YAT (TC 2.A.3.10) family.</text>
</comment>
<dbReference type="InterPro" id="IPR004762">
    <property type="entry name" value="Amino_acid_permease_fungi"/>
</dbReference>
<dbReference type="NCBIfam" id="TIGR00913">
    <property type="entry name" value="2A0310"/>
    <property type="match status" value="1"/>
</dbReference>
<dbReference type="PANTHER" id="PTHR43341:SF1">
    <property type="entry name" value="GENERAL AMINO-ACID PERMEASE GAP1"/>
    <property type="match status" value="1"/>
</dbReference>
<dbReference type="InterPro" id="IPR004840">
    <property type="entry name" value="Amino_acid_permease_CS"/>
</dbReference>
<feature type="transmembrane region" description="Helical" evidence="9">
    <location>
        <begin position="406"/>
        <end position="424"/>
    </location>
</feature>
<dbReference type="FunFam" id="1.20.1740.10:FF:000017">
    <property type="entry name" value="Amino acid permease"/>
    <property type="match status" value="1"/>
</dbReference>
<evidence type="ECO:0000256" key="7">
    <source>
        <dbReference type="ARBA" id="ARBA00022989"/>
    </source>
</evidence>
<sequence length="584" mass="63864">MSDKKTSVEAVITEVDSSHAYESGSIKSENKRNFVQNWFDGFKPYEMEELDPNLSEVEKAAIATANAPLQRRLKNRHLQMIAIGGSIGTGLFVGSGKALAAAGPAALLIAWGLTGIMIYFTVQALGELSVTMPVSGSFAVYSTRFIDPSWGCAMGFNYAMQWLIVLPLELVAASITLSYWEGSKNVNADVWVLIFYLLIVVINLFGVKGYGEAEFVFSLIKVVTVIAFIFMGIILNCGGGPKGEYIGGRYWKNPGAFNTEYNPFKAVCSVFVTSAFSFAGTELVGLAAAEATNPRKSLPTAIKQVFWRIMLFYIISLTLIGLLVPFNDPRLIGSSSVDASASPFVIAIVSNGIHGLDSVMNVVIMIAVLSVGNSAVYGSSRILQSLAAQGQAPKILGYIDRQGRPLAAIGLTLLFGCLAFVAASPKQGEMFDWLLAISGLSSIFTWGSICLSHIRFRACLKSIGRGTNELVFTAQGGIIGSWIGLIINCLVLIVSFWVAAFPLGDQSSAEGFFKAYLTVPVIIIVYVIHKVVKKNWRLYVKLDEMDVDSGRRDFDLELLKQEIVEEKEILARKPFWYRTYKFWC</sequence>
<evidence type="ECO:0000256" key="8">
    <source>
        <dbReference type="ARBA" id="ARBA00023136"/>
    </source>
</evidence>
<dbReference type="PANTHER" id="PTHR43341">
    <property type="entry name" value="AMINO ACID PERMEASE"/>
    <property type="match status" value="1"/>
</dbReference>
<evidence type="ECO:0000256" key="2">
    <source>
        <dbReference type="ARBA" id="ARBA00006983"/>
    </source>
</evidence>
<evidence type="ECO:0000256" key="3">
    <source>
        <dbReference type="ARBA" id="ARBA00022448"/>
    </source>
</evidence>
<feature type="transmembrane region" description="Helical" evidence="9">
    <location>
        <begin position="470"/>
        <end position="499"/>
    </location>
</feature>
<proteinExistence type="inferred from homology"/>
<feature type="transmembrane region" description="Helical" evidence="9">
    <location>
        <begin position="215"/>
        <end position="235"/>
    </location>
</feature>
<evidence type="ECO:0000259" key="10">
    <source>
        <dbReference type="Pfam" id="PF00324"/>
    </source>
</evidence>
<accession>A0A1B2J7T9</accession>
<evidence type="ECO:0000313" key="11">
    <source>
        <dbReference type="EMBL" id="ANZ74067.1"/>
    </source>
</evidence>
<dbReference type="GO" id="GO:0005886">
    <property type="term" value="C:plasma membrane"/>
    <property type="evidence" value="ECO:0007669"/>
    <property type="project" value="UniProtKB-SubCell"/>
</dbReference>
<comment type="subcellular location">
    <subcellularLocation>
        <location evidence="1">Cell membrane</location>
        <topology evidence="1">Multi-pass membrane protein</topology>
    </subcellularLocation>
</comment>
<gene>
    <name evidence="11" type="primary">GAP1</name>
    <name evidence="11" type="ORF">ATY40_BA7501527</name>
</gene>
<dbReference type="OrthoDB" id="3900342at2759"/>
<dbReference type="AlphaFoldDB" id="A0A1B2J7T9"/>
<feature type="transmembrane region" description="Helical" evidence="9">
    <location>
        <begin position="511"/>
        <end position="528"/>
    </location>
</feature>
<dbReference type="Gene3D" id="1.20.1740.10">
    <property type="entry name" value="Amino acid/polyamine transporter I"/>
    <property type="match status" value="1"/>
</dbReference>
<dbReference type="Proteomes" id="UP000094565">
    <property type="component" value="Chromosome 1"/>
</dbReference>
<feature type="transmembrane region" description="Helical" evidence="9">
    <location>
        <begin position="101"/>
        <end position="121"/>
    </location>
</feature>
<keyword evidence="8 9" id="KW-0472">Membrane</keyword>
<protein>
    <submittedName>
        <fullName evidence="11">BA75_01527T0</fullName>
    </submittedName>
</protein>
<dbReference type="Pfam" id="PF00324">
    <property type="entry name" value="AA_permease"/>
    <property type="match status" value="1"/>
</dbReference>
<evidence type="ECO:0000256" key="1">
    <source>
        <dbReference type="ARBA" id="ARBA00004651"/>
    </source>
</evidence>
<dbReference type="InterPro" id="IPR004841">
    <property type="entry name" value="AA-permease/SLC12A_dom"/>
</dbReference>
<dbReference type="PIRSF" id="PIRSF006060">
    <property type="entry name" value="AA_transporter"/>
    <property type="match status" value="1"/>
</dbReference>
<keyword evidence="4" id="KW-1003">Cell membrane</keyword>
<evidence type="ECO:0000256" key="4">
    <source>
        <dbReference type="ARBA" id="ARBA00022475"/>
    </source>
</evidence>
<feature type="transmembrane region" description="Helical" evidence="9">
    <location>
        <begin position="190"/>
        <end position="209"/>
    </location>
</feature>
<name>A0A1B2J7T9_PICPA</name>
<keyword evidence="7 9" id="KW-1133">Transmembrane helix</keyword>
<evidence type="ECO:0000256" key="6">
    <source>
        <dbReference type="ARBA" id="ARBA00022970"/>
    </source>
</evidence>
<dbReference type="PROSITE" id="PS00218">
    <property type="entry name" value="AMINO_ACID_PERMEASE_1"/>
    <property type="match status" value="1"/>
</dbReference>
<reference evidence="11 12" key="1">
    <citation type="submission" date="2016-02" db="EMBL/GenBank/DDBJ databases">
        <title>Comparative genomic and transcriptomic foundation for Pichia pastoris.</title>
        <authorList>
            <person name="Love K.R."/>
            <person name="Shah K.A."/>
            <person name="Whittaker C.A."/>
            <person name="Wu J."/>
            <person name="Bartlett M.C."/>
            <person name="Ma D."/>
            <person name="Leeson R.L."/>
            <person name="Priest M."/>
            <person name="Young S.K."/>
            <person name="Love J.C."/>
        </authorList>
    </citation>
    <scope>NUCLEOTIDE SEQUENCE [LARGE SCALE GENOMIC DNA]</scope>
    <source>
        <strain evidence="11 12">ATCC 28485</strain>
    </source>
</reference>
<dbReference type="InterPro" id="IPR050524">
    <property type="entry name" value="APC_YAT"/>
</dbReference>